<evidence type="ECO:0000313" key="1">
    <source>
        <dbReference type="EMBL" id="RIB19456.1"/>
    </source>
</evidence>
<dbReference type="AlphaFoldDB" id="A0A397VJV4"/>
<keyword evidence="2" id="KW-1185">Reference proteome</keyword>
<accession>A0A397VJV4</accession>
<reference evidence="1 2" key="1">
    <citation type="submission" date="2018-06" db="EMBL/GenBank/DDBJ databases">
        <title>Comparative genomics reveals the genomic features of Rhizophagus irregularis, R. cerebriforme, R. diaphanum and Gigaspora rosea, and their symbiotic lifestyle signature.</title>
        <authorList>
            <person name="Morin E."/>
            <person name="San Clemente H."/>
            <person name="Chen E.C.H."/>
            <person name="De La Providencia I."/>
            <person name="Hainaut M."/>
            <person name="Kuo A."/>
            <person name="Kohler A."/>
            <person name="Murat C."/>
            <person name="Tang N."/>
            <person name="Roy S."/>
            <person name="Loubradou J."/>
            <person name="Henrissat B."/>
            <person name="Grigoriev I.V."/>
            <person name="Corradi N."/>
            <person name="Roux C."/>
            <person name="Martin F.M."/>
        </authorList>
    </citation>
    <scope>NUCLEOTIDE SEQUENCE [LARGE SCALE GENOMIC DNA]</scope>
    <source>
        <strain evidence="1 2">DAOM 194757</strain>
    </source>
</reference>
<proteinExistence type="predicted"/>
<dbReference type="EMBL" id="QKWP01000472">
    <property type="protein sequence ID" value="RIB19456.1"/>
    <property type="molecule type" value="Genomic_DNA"/>
</dbReference>
<comment type="caution">
    <text evidence="1">The sequence shown here is derived from an EMBL/GenBank/DDBJ whole genome shotgun (WGS) entry which is preliminary data.</text>
</comment>
<organism evidence="1 2">
    <name type="scientific">Gigaspora rosea</name>
    <dbReference type="NCBI Taxonomy" id="44941"/>
    <lineage>
        <taxon>Eukaryota</taxon>
        <taxon>Fungi</taxon>
        <taxon>Fungi incertae sedis</taxon>
        <taxon>Mucoromycota</taxon>
        <taxon>Glomeromycotina</taxon>
        <taxon>Glomeromycetes</taxon>
        <taxon>Diversisporales</taxon>
        <taxon>Gigasporaceae</taxon>
        <taxon>Gigaspora</taxon>
    </lineage>
</organism>
<name>A0A397VJV4_9GLOM</name>
<evidence type="ECO:0000313" key="2">
    <source>
        <dbReference type="Proteomes" id="UP000266673"/>
    </source>
</evidence>
<protein>
    <submittedName>
        <fullName evidence="1">Uncharacterized protein</fullName>
    </submittedName>
</protein>
<gene>
    <name evidence="1" type="ORF">C2G38_2083047</name>
</gene>
<dbReference type="Proteomes" id="UP000266673">
    <property type="component" value="Unassembled WGS sequence"/>
</dbReference>
<sequence length="50" mass="5896">MARILFIHSFDLDFVLYDHIYVFKSNLNSIFGYTAQNFLVCRIPILVKKA</sequence>